<dbReference type="EMBL" id="BMDP01000002">
    <property type="protein sequence ID" value="GGI54062.1"/>
    <property type="molecule type" value="Genomic_DNA"/>
</dbReference>
<dbReference type="GO" id="GO:0005886">
    <property type="term" value="C:plasma membrane"/>
    <property type="evidence" value="ECO:0007669"/>
    <property type="project" value="UniProtKB-SubCell"/>
</dbReference>
<evidence type="ECO:0000313" key="3">
    <source>
        <dbReference type="EMBL" id="GGI54062.1"/>
    </source>
</evidence>
<keyword evidence="2" id="KW-0449">Lipoprotein</keyword>
<dbReference type="GO" id="GO:0015562">
    <property type="term" value="F:efflux transmembrane transporter activity"/>
    <property type="evidence" value="ECO:0007669"/>
    <property type="project" value="InterPro"/>
</dbReference>
<dbReference type="Gene3D" id="2.20.200.10">
    <property type="entry name" value="Outer membrane efflux proteins (OEP)"/>
    <property type="match status" value="1"/>
</dbReference>
<feature type="signal peptide" evidence="2">
    <location>
        <begin position="1"/>
        <end position="21"/>
    </location>
</feature>
<dbReference type="InterPro" id="IPR010131">
    <property type="entry name" value="MdtP/NodT-like"/>
</dbReference>
<dbReference type="Gene3D" id="1.20.1600.10">
    <property type="entry name" value="Outer membrane efflux proteins (OEP)"/>
    <property type="match status" value="1"/>
</dbReference>
<keyword evidence="2" id="KW-0732">Signal</keyword>
<keyword evidence="2" id="KW-1134">Transmembrane beta strand</keyword>
<dbReference type="Pfam" id="PF02321">
    <property type="entry name" value="OEP"/>
    <property type="match status" value="2"/>
</dbReference>
<evidence type="ECO:0000256" key="1">
    <source>
        <dbReference type="ARBA" id="ARBA00007613"/>
    </source>
</evidence>
<reference evidence="3" key="2">
    <citation type="submission" date="2020-09" db="EMBL/GenBank/DDBJ databases">
        <authorList>
            <person name="Sun Q."/>
            <person name="Sedlacek I."/>
        </authorList>
    </citation>
    <scope>NUCLEOTIDE SEQUENCE</scope>
    <source>
        <strain evidence="3">CCM 7664</strain>
    </source>
</reference>
<evidence type="ECO:0000313" key="4">
    <source>
        <dbReference type="Proteomes" id="UP000627205"/>
    </source>
</evidence>
<keyword evidence="2" id="KW-0812">Transmembrane</keyword>
<dbReference type="AlphaFoldDB" id="A0A8J3F413"/>
<protein>
    <submittedName>
        <fullName evidence="3">Multidrug transporter</fullName>
    </submittedName>
</protein>
<dbReference type="SUPFAM" id="SSF56954">
    <property type="entry name" value="Outer membrane efflux proteins (OEP)"/>
    <property type="match status" value="1"/>
</dbReference>
<evidence type="ECO:0000256" key="2">
    <source>
        <dbReference type="RuleBase" id="RU362097"/>
    </source>
</evidence>
<reference evidence="3" key="1">
    <citation type="journal article" date="2014" name="Int. J. Syst. Evol. Microbiol.">
        <title>Complete genome sequence of Corynebacterium casei LMG S-19264T (=DSM 44701T), isolated from a smear-ripened cheese.</title>
        <authorList>
            <consortium name="US DOE Joint Genome Institute (JGI-PGF)"/>
            <person name="Walter F."/>
            <person name="Albersmeier A."/>
            <person name="Kalinowski J."/>
            <person name="Ruckert C."/>
        </authorList>
    </citation>
    <scope>NUCLEOTIDE SEQUENCE</scope>
    <source>
        <strain evidence="3">CCM 7664</strain>
    </source>
</reference>
<dbReference type="PANTHER" id="PTHR30203">
    <property type="entry name" value="OUTER MEMBRANE CATION EFFLUX PROTEIN"/>
    <property type="match status" value="1"/>
</dbReference>
<dbReference type="PROSITE" id="PS51257">
    <property type="entry name" value="PROKAR_LIPOPROTEIN"/>
    <property type="match status" value="1"/>
</dbReference>
<keyword evidence="4" id="KW-1185">Reference proteome</keyword>
<feature type="chain" id="PRO_5035337020" evidence="2">
    <location>
        <begin position="22"/>
        <end position="489"/>
    </location>
</feature>
<name>A0A8J3F413_9BURK</name>
<sequence length="489" mass="52899">MIKQMTLSLLAAGVLSGCSMAPTYQRPEAPIATAYPDQAGQDKAAQDAQAANQQKVSEIGWRNFFPDQRLQALISTALENNRDLRVAALRIEEARALYNIQSADRYPNFDISATGQRARVPASLSTTGTSVVTSNYQVGLGLAAFELDFFGRVKSLSDAALAQYLSTEEAQRAAHISLVAEVATAYLTERGYAEQLELARQTYETRADAYKLSKQRFDVGALSALDLKQDESSMQTARVAQLALARQRAQAWNALTLLVGQPLTDLPPTEPLSKLDLATNLPSGLPSDLLTERPDIRSAEQALISSNANIGAARAAFFPQISLTAGVGTASNELSGLFDAGSRAWSFAPQLVLPIFQGGRNIANLKLSEVRKNIEVANYEKTIQTAFREVSDALVARGLLDEQIEAQLRMRDAEAERLKLATQRFDNGIASSLDVLDAKRGLFAADLELVQVRQLRLTNAVDLYRSLGGGLLENTPTAATAPTAPQTVQ</sequence>
<dbReference type="Proteomes" id="UP000627205">
    <property type="component" value="Unassembled WGS sequence"/>
</dbReference>
<accession>A0A8J3F413</accession>
<comment type="subcellular location">
    <subcellularLocation>
        <location evidence="2">Cell membrane</location>
        <topology evidence="2">Lipid-anchor</topology>
    </subcellularLocation>
</comment>
<dbReference type="PANTHER" id="PTHR30203:SF32">
    <property type="entry name" value="CATION EFFLUX SYSTEM PROTEIN CUSC"/>
    <property type="match status" value="1"/>
</dbReference>
<comment type="similarity">
    <text evidence="1 2">Belongs to the outer membrane factor (OMF) (TC 1.B.17) family.</text>
</comment>
<organism evidence="3 4">
    <name type="scientific">Oxalicibacterium solurbis</name>
    <dbReference type="NCBI Taxonomy" id="69280"/>
    <lineage>
        <taxon>Bacteria</taxon>
        <taxon>Pseudomonadati</taxon>
        <taxon>Pseudomonadota</taxon>
        <taxon>Betaproteobacteria</taxon>
        <taxon>Burkholderiales</taxon>
        <taxon>Oxalobacteraceae</taxon>
        <taxon>Oxalicibacterium</taxon>
    </lineage>
</organism>
<dbReference type="RefSeq" id="WP_229723996.1">
    <property type="nucleotide sequence ID" value="NZ_BMDP01000002.1"/>
</dbReference>
<gene>
    <name evidence="3" type="ORF">GCM10011430_12360</name>
</gene>
<keyword evidence="2" id="KW-0564">Palmitate</keyword>
<comment type="caution">
    <text evidence="3">The sequence shown here is derived from an EMBL/GenBank/DDBJ whole genome shotgun (WGS) entry which is preliminary data.</text>
</comment>
<dbReference type="InterPro" id="IPR003423">
    <property type="entry name" value="OMP_efflux"/>
</dbReference>
<proteinExistence type="inferred from homology"/>
<dbReference type="NCBIfam" id="TIGR01845">
    <property type="entry name" value="outer_NodT"/>
    <property type="match status" value="1"/>
</dbReference>
<keyword evidence="2" id="KW-0472">Membrane</keyword>